<dbReference type="GO" id="GO:0140911">
    <property type="term" value="F:pore-forming activity"/>
    <property type="evidence" value="ECO:0007669"/>
    <property type="project" value="InterPro"/>
</dbReference>
<evidence type="ECO:0000256" key="5">
    <source>
        <dbReference type="ARBA" id="ARBA00023136"/>
    </source>
</evidence>
<evidence type="ECO:0000256" key="2">
    <source>
        <dbReference type="ARBA" id="ARBA00008488"/>
    </source>
</evidence>
<sequence>MKTSMAMKLSKRLSFGEEVANSVTHAVGAAAMLVLLPITAIYSNQHFGLSAAAGMSIFVISLFLMFLSSTIYHSMQYDSPQKYVLRIIDHSMIYIAIAGSYTPVALSLVGGWLGYLIILLQWGTTIFGILYKIFAKKINEKFSLFLYLFMGWLVIFVIPAIISKTGAAFWLLMVAGGLSYSIGAIFYARKRPYDHMIWHLFILLASVLQYIAIVYFML</sequence>
<gene>
    <name evidence="8" type="ORF">SAMN02910293_01956</name>
</gene>
<keyword evidence="5 7" id="KW-0472">Membrane</keyword>
<organism evidence="8 9">
    <name type="scientific">Streptococcus henryi</name>
    <dbReference type="NCBI Taxonomy" id="439219"/>
    <lineage>
        <taxon>Bacteria</taxon>
        <taxon>Bacillati</taxon>
        <taxon>Bacillota</taxon>
        <taxon>Bacilli</taxon>
        <taxon>Lactobacillales</taxon>
        <taxon>Streptococcaceae</taxon>
        <taxon>Streptococcus</taxon>
    </lineage>
</organism>
<proteinExistence type="inferred from homology"/>
<evidence type="ECO:0000313" key="9">
    <source>
        <dbReference type="Proteomes" id="UP000182508"/>
    </source>
</evidence>
<dbReference type="STRING" id="439219.SAMN02910293_01956"/>
<dbReference type="InterPro" id="IPR004254">
    <property type="entry name" value="AdipoR/HlyIII-related"/>
</dbReference>
<dbReference type="eggNOG" id="COG1272">
    <property type="taxonomic scope" value="Bacteria"/>
</dbReference>
<feature type="transmembrane region" description="Helical" evidence="7">
    <location>
        <begin position="168"/>
        <end position="188"/>
    </location>
</feature>
<dbReference type="RefSeq" id="WP_074486506.1">
    <property type="nucleotide sequence ID" value="NZ_FMXP01000031.1"/>
</dbReference>
<feature type="transmembrane region" description="Helical" evidence="7">
    <location>
        <begin position="20"/>
        <end position="42"/>
    </location>
</feature>
<dbReference type="Pfam" id="PF03006">
    <property type="entry name" value="HlyIII"/>
    <property type="match status" value="1"/>
</dbReference>
<feature type="transmembrane region" description="Helical" evidence="7">
    <location>
        <begin position="143"/>
        <end position="162"/>
    </location>
</feature>
<feature type="transmembrane region" description="Helical" evidence="7">
    <location>
        <begin position="112"/>
        <end position="131"/>
    </location>
</feature>
<feature type="binding site" evidence="6">
    <location>
        <position position="199"/>
    </location>
    <ligand>
        <name>Zn(2+)</name>
        <dbReference type="ChEBI" id="CHEBI:29105"/>
    </ligand>
</feature>
<evidence type="ECO:0000256" key="3">
    <source>
        <dbReference type="ARBA" id="ARBA00022692"/>
    </source>
</evidence>
<keyword evidence="6" id="KW-0862">Zinc</keyword>
<keyword evidence="9" id="KW-1185">Reference proteome</keyword>
<keyword evidence="4 7" id="KW-1133">Transmembrane helix</keyword>
<keyword evidence="6" id="KW-0479">Metal-binding</keyword>
<dbReference type="PANTHER" id="PTHR20855:SF129">
    <property type="entry name" value="HEMOLYSIN-3 HOMOLOG"/>
    <property type="match status" value="1"/>
</dbReference>
<keyword evidence="3 7" id="KW-0812">Transmembrane</keyword>
<dbReference type="InterPro" id="IPR005744">
    <property type="entry name" value="Hy-lIII"/>
</dbReference>
<dbReference type="Proteomes" id="UP000182508">
    <property type="component" value="Unassembled WGS sequence"/>
</dbReference>
<name>A0A1G6D3L3_9STRE</name>
<accession>A0A1G6D3L3</accession>
<feature type="transmembrane region" description="Helical" evidence="7">
    <location>
        <begin position="83"/>
        <end position="106"/>
    </location>
</feature>
<dbReference type="EMBL" id="FMXP01000031">
    <property type="protein sequence ID" value="SDB39688.1"/>
    <property type="molecule type" value="Genomic_DNA"/>
</dbReference>
<dbReference type="PANTHER" id="PTHR20855">
    <property type="entry name" value="ADIPOR/PROGESTIN RECEPTOR-RELATED"/>
    <property type="match status" value="1"/>
</dbReference>
<feature type="binding site" evidence="6">
    <location>
        <position position="73"/>
    </location>
    <ligand>
        <name>Zn(2+)</name>
        <dbReference type="ChEBI" id="CHEBI:29105"/>
    </ligand>
</feature>
<dbReference type="GO" id="GO:0012505">
    <property type="term" value="C:endomembrane system"/>
    <property type="evidence" value="ECO:0007669"/>
    <property type="project" value="UniProtKB-SubCell"/>
</dbReference>
<evidence type="ECO:0000256" key="1">
    <source>
        <dbReference type="ARBA" id="ARBA00004127"/>
    </source>
</evidence>
<dbReference type="GO" id="GO:0046872">
    <property type="term" value="F:metal ion binding"/>
    <property type="evidence" value="ECO:0007669"/>
    <property type="project" value="UniProtKB-KW"/>
</dbReference>
<evidence type="ECO:0000256" key="7">
    <source>
        <dbReference type="SAM" id="Phobius"/>
    </source>
</evidence>
<feature type="transmembrane region" description="Helical" evidence="7">
    <location>
        <begin position="48"/>
        <end position="71"/>
    </location>
</feature>
<evidence type="ECO:0000256" key="6">
    <source>
        <dbReference type="PIRSR" id="PIRSR604254-1"/>
    </source>
</evidence>
<protein>
    <submittedName>
        <fullName evidence="8">Hemolysin III</fullName>
    </submittedName>
</protein>
<comment type="subcellular location">
    <subcellularLocation>
        <location evidence="1">Endomembrane system</location>
        <topology evidence="1">Multi-pass membrane protein</topology>
    </subcellularLocation>
</comment>
<feature type="binding site" evidence="6">
    <location>
        <position position="195"/>
    </location>
    <ligand>
        <name>Zn(2+)</name>
        <dbReference type="ChEBI" id="CHEBI:29105"/>
    </ligand>
</feature>
<reference evidence="8 9" key="1">
    <citation type="submission" date="2016-10" db="EMBL/GenBank/DDBJ databases">
        <authorList>
            <person name="de Groot N.N."/>
        </authorList>
    </citation>
    <scope>NUCLEOTIDE SEQUENCE [LARGE SCALE GENOMIC DNA]</scope>
    <source>
        <strain evidence="8 9">A-4</strain>
    </source>
</reference>
<evidence type="ECO:0000313" key="8">
    <source>
        <dbReference type="EMBL" id="SDB39688.1"/>
    </source>
</evidence>
<dbReference type="NCBIfam" id="TIGR01065">
    <property type="entry name" value="hlyIII"/>
    <property type="match status" value="1"/>
</dbReference>
<comment type="similarity">
    <text evidence="2">Belongs to the UPF0073 (Hly-III) family.</text>
</comment>
<feature type="transmembrane region" description="Helical" evidence="7">
    <location>
        <begin position="200"/>
        <end position="217"/>
    </location>
</feature>
<dbReference type="AlphaFoldDB" id="A0A1G6D3L3"/>
<dbReference type="GO" id="GO:0016020">
    <property type="term" value="C:membrane"/>
    <property type="evidence" value="ECO:0007669"/>
    <property type="project" value="InterPro"/>
</dbReference>
<evidence type="ECO:0000256" key="4">
    <source>
        <dbReference type="ARBA" id="ARBA00022989"/>
    </source>
</evidence>